<accession>A0ABP0USW1</accession>
<gene>
    <name evidence="2" type="ORF">CSSPTR1EN2_LOCUS19413</name>
</gene>
<evidence type="ECO:0000313" key="2">
    <source>
        <dbReference type="EMBL" id="CAK9228798.1"/>
    </source>
</evidence>
<feature type="region of interest" description="Disordered" evidence="1">
    <location>
        <begin position="62"/>
        <end position="81"/>
    </location>
</feature>
<protein>
    <submittedName>
        <fullName evidence="2">Uncharacterized protein</fullName>
    </submittedName>
</protein>
<evidence type="ECO:0000256" key="1">
    <source>
        <dbReference type="SAM" id="MobiDB-lite"/>
    </source>
</evidence>
<feature type="compositionally biased region" description="Polar residues" evidence="1">
    <location>
        <begin position="11"/>
        <end position="20"/>
    </location>
</feature>
<dbReference type="EMBL" id="OZ019898">
    <property type="protein sequence ID" value="CAK9228798.1"/>
    <property type="molecule type" value="Genomic_DNA"/>
</dbReference>
<organism evidence="2 3">
    <name type="scientific">Sphagnum troendelagicum</name>
    <dbReference type="NCBI Taxonomy" id="128251"/>
    <lineage>
        <taxon>Eukaryota</taxon>
        <taxon>Viridiplantae</taxon>
        <taxon>Streptophyta</taxon>
        <taxon>Embryophyta</taxon>
        <taxon>Bryophyta</taxon>
        <taxon>Sphagnophytina</taxon>
        <taxon>Sphagnopsida</taxon>
        <taxon>Sphagnales</taxon>
        <taxon>Sphagnaceae</taxon>
        <taxon>Sphagnum</taxon>
    </lineage>
</organism>
<keyword evidence="3" id="KW-1185">Reference proteome</keyword>
<reference evidence="2" key="1">
    <citation type="submission" date="2024-02" db="EMBL/GenBank/DDBJ databases">
        <authorList>
            <consortium name="ELIXIR-Norway"/>
            <consortium name="Elixir Norway"/>
        </authorList>
    </citation>
    <scope>NUCLEOTIDE SEQUENCE</scope>
</reference>
<feature type="region of interest" description="Disordered" evidence="1">
    <location>
        <begin position="1"/>
        <end position="20"/>
    </location>
</feature>
<proteinExistence type="predicted"/>
<evidence type="ECO:0000313" key="3">
    <source>
        <dbReference type="Proteomes" id="UP001497512"/>
    </source>
</evidence>
<name>A0ABP0USW1_9BRYO</name>
<sequence length="81" mass="8993">MKEVGAAGSGEDQNLKTTNSKLELKGKMHRYYDMQQQLELVLAAQELSKFGDHVEFGGPELGHIESAEEEPYGIDARNVDI</sequence>
<dbReference type="Proteomes" id="UP001497512">
    <property type="component" value="Chromosome 6"/>
</dbReference>